<evidence type="ECO:0000313" key="13">
    <source>
        <dbReference type="EMBL" id="SFO89763.1"/>
    </source>
</evidence>
<dbReference type="RefSeq" id="WP_089829264.1">
    <property type="nucleotide sequence ID" value="NZ_BJWI01000001.1"/>
</dbReference>
<evidence type="ECO:0000256" key="1">
    <source>
        <dbReference type="ARBA" id="ARBA00001933"/>
    </source>
</evidence>
<evidence type="ECO:0000256" key="8">
    <source>
        <dbReference type="ARBA" id="ARBA00023014"/>
    </source>
</evidence>
<dbReference type="AlphaFoldDB" id="A0A1I5KXW3"/>
<dbReference type="SUPFAM" id="SSF53383">
    <property type="entry name" value="PLP-dependent transferases"/>
    <property type="match status" value="1"/>
</dbReference>
<organism evidence="13 14">
    <name type="scientific">Halolactibacillus halophilus</name>
    <dbReference type="NCBI Taxonomy" id="306540"/>
    <lineage>
        <taxon>Bacteria</taxon>
        <taxon>Bacillati</taxon>
        <taxon>Bacillota</taxon>
        <taxon>Bacilli</taxon>
        <taxon>Bacillales</taxon>
        <taxon>Bacillaceae</taxon>
        <taxon>Halolactibacillus</taxon>
    </lineage>
</organism>
<evidence type="ECO:0000313" key="14">
    <source>
        <dbReference type="Proteomes" id="UP000242243"/>
    </source>
</evidence>
<dbReference type="EMBL" id="BJWI01000001">
    <property type="protein sequence ID" value="GEM00549.1"/>
    <property type="molecule type" value="Genomic_DNA"/>
</dbReference>
<evidence type="ECO:0000256" key="6">
    <source>
        <dbReference type="ARBA" id="ARBA00022898"/>
    </source>
</evidence>
<dbReference type="InterPro" id="IPR015424">
    <property type="entry name" value="PyrdxlP-dep_Trfase"/>
</dbReference>
<dbReference type="EC" id="2.8.1.7" evidence="3"/>
<dbReference type="InterPro" id="IPR000192">
    <property type="entry name" value="Aminotrans_V_dom"/>
</dbReference>
<dbReference type="PIRSF" id="PIRSF005572">
    <property type="entry name" value="NifS"/>
    <property type="match status" value="1"/>
</dbReference>
<dbReference type="Gene3D" id="1.10.260.50">
    <property type="match status" value="1"/>
</dbReference>
<evidence type="ECO:0000256" key="7">
    <source>
        <dbReference type="ARBA" id="ARBA00023004"/>
    </source>
</evidence>
<dbReference type="PANTHER" id="PTHR11601:SF34">
    <property type="entry name" value="CYSTEINE DESULFURASE"/>
    <property type="match status" value="1"/>
</dbReference>
<proteinExistence type="inferred from homology"/>
<dbReference type="FunFam" id="3.40.640.10:FF:000084">
    <property type="entry name" value="IscS-like cysteine desulfurase"/>
    <property type="match status" value="1"/>
</dbReference>
<protein>
    <recommendedName>
        <fullName evidence="3">cysteine desulfurase</fullName>
        <ecNumber evidence="3">2.8.1.7</ecNumber>
    </recommendedName>
</protein>
<dbReference type="InterPro" id="IPR016454">
    <property type="entry name" value="Cysteine_dSase"/>
</dbReference>
<dbReference type="GO" id="GO:0046872">
    <property type="term" value="F:metal ion binding"/>
    <property type="evidence" value="ECO:0007669"/>
    <property type="project" value="UniProtKB-KW"/>
</dbReference>
<keyword evidence="6" id="KW-0663">Pyridoxal phosphate</keyword>
<sequence>MDTLYFDHAATTPLHPDVSQMMSTALTENFGNPSSIHQSGRQSRKAVDEARTVIAKSLGANDKDIIFTSGGTEADNLAIIGTALKHQDKGKHIITSSIEHHAVLDSCHYLETRGFTVTYLPVDETGVVGIDTVKMALTDETILVSIMMINNEVGTIQPIQAIGELLKDHQAVFHTDAVQAYGIVPLDVEDLQVDLLTVTAHKVNGPKGIGALYKRQAVKIQPLFYGGDQERKRRPGTENLPGIIGFKQAVELFLGEELNRQAHFQQLKTTFEKEVNTIANITINGDEDKVSPLICNVSFLGTRIEQVLMNLDLDGVFVSSGSACTAGSMTSSHVLKAMYGEKDERTLSAIRFSFGLHHTEKAMIEVVKRVKQTIERLRTLAN</sequence>
<dbReference type="Proteomes" id="UP000321547">
    <property type="component" value="Unassembled WGS sequence"/>
</dbReference>
<reference evidence="13 14" key="1">
    <citation type="submission" date="2016-10" db="EMBL/GenBank/DDBJ databases">
        <authorList>
            <person name="de Groot N.N."/>
        </authorList>
    </citation>
    <scope>NUCLEOTIDE SEQUENCE [LARGE SCALE GENOMIC DNA]</scope>
    <source>
        <strain evidence="13 14">DSM 17073</strain>
    </source>
</reference>
<dbReference type="Gene3D" id="3.40.640.10">
    <property type="entry name" value="Type I PLP-dependent aspartate aminotransferase-like (Major domain)"/>
    <property type="match status" value="1"/>
</dbReference>
<dbReference type="GO" id="GO:0031071">
    <property type="term" value="F:cysteine desulfurase activity"/>
    <property type="evidence" value="ECO:0007669"/>
    <property type="project" value="UniProtKB-EC"/>
</dbReference>
<keyword evidence="5" id="KW-0479">Metal-binding</keyword>
<dbReference type="STRING" id="306540.SAMN05421839_10190"/>
<keyword evidence="15" id="KW-1185">Reference proteome</keyword>
<dbReference type="InterPro" id="IPR020578">
    <property type="entry name" value="Aminotrans_V_PyrdxlP_BS"/>
</dbReference>
<keyword evidence="4" id="KW-0808">Transferase</keyword>
<dbReference type="Pfam" id="PF00266">
    <property type="entry name" value="Aminotran_5"/>
    <property type="match status" value="1"/>
</dbReference>
<evidence type="ECO:0000256" key="2">
    <source>
        <dbReference type="ARBA" id="ARBA00006490"/>
    </source>
</evidence>
<dbReference type="Gene3D" id="3.90.1150.10">
    <property type="entry name" value="Aspartate Aminotransferase, domain 1"/>
    <property type="match status" value="1"/>
</dbReference>
<dbReference type="Proteomes" id="UP000242243">
    <property type="component" value="Unassembled WGS sequence"/>
</dbReference>
<comment type="cofactor">
    <cofactor evidence="1 10">
        <name>pyridoxal 5'-phosphate</name>
        <dbReference type="ChEBI" id="CHEBI:597326"/>
    </cofactor>
</comment>
<comment type="catalytic activity">
    <reaction evidence="9">
        <text>(sulfur carrier)-H + L-cysteine = (sulfur carrier)-SH + L-alanine</text>
        <dbReference type="Rhea" id="RHEA:43892"/>
        <dbReference type="Rhea" id="RHEA-COMP:14737"/>
        <dbReference type="Rhea" id="RHEA-COMP:14739"/>
        <dbReference type="ChEBI" id="CHEBI:29917"/>
        <dbReference type="ChEBI" id="CHEBI:35235"/>
        <dbReference type="ChEBI" id="CHEBI:57972"/>
        <dbReference type="ChEBI" id="CHEBI:64428"/>
        <dbReference type="EC" id="2.8.1.7"/>
    </reaction>
</comment>
<evidence type="ECO:0000259" key="11">
    <source>
        <dbReference type="Pfam" id="PF00266"/>
    </source>
</evidence>
<evidence type="ECO:0000313" key="15">
    <source>
        <dbReference type="Proteomes" id="UP000321547"/>
    </source>
</evidence>
<evidence type="ECO:0000256" key="5">
    <source>
        <dbReference type="ARBA" id="ARBA00022723"/>
    </source>
</evidence>
<dbReference type="OrthoDB" id="9808002at2"/>
<keyword evidence="8" id="KW-0411">Iron-sulfur</keyword>
<evidence type="ECO:0000256" key="9">
    <source>
        <dbReference type="ARBA" id="ARBA00050776"/>
    </source>
</evidence>
<dbReference type="GO" id="GO:0051536">
    <property type="term" value="F:iron-sulfur cluster binding"/>
    <property type="evidence" value="ECO:0007669"/>
    <property type="project" value="UniProtKB-KW"/>
</dbReference>
<evidence type="ECO:0000313" key="12">
    <source>
        <dbReference type="EMBL" id="GEM00549.1"/>
    </source>
</evidence>
<dbReference type="PROSITE" id="PS00595">
    <property type="entry name" value="AA_TRANSFER_CLASS_5"/>
    <property type="match status" value="1"/>
</dbReference>
<evidence type="ECO:0000256" key="4">
    <source>
        <dbReference type="ARBA" id="ARBA00022679"/>
    </source>
</evidence>
<evidence type="ECO:0000256" key="10">
    <source>
        <dbReference type="RuleBase" id="RU004504"/>
    </source>
</evidence>
<gene>
    <name evidence="12" type="ORF">HHA03_00810</name>
    <name evidence="13" type="ORF">SAMN05421839_10190</name>
</gene>
<dbReference type="InterPro" id="IPR015422">
    <property type="entry name" value="PyrdxlP-dep_Trfase_small"/>
</dbReference>
<dbReference type="EMBL" id="FOXC01000001">
    <property type="protein sequence ID" value="SFO89763.1"/>
    <property type="molecule type" value="Genomic_DNA"/>
</dbReference>
<dbReference type="PANTHER" id="PTHR11601">
    <property type="entry name" value="CYSTEINE DESULFURYLASE FAMILY MEMBER"/>
    <property type="match status" value="1"/>
</dbReference>
<dbReference type="InterPro" id="IPR015421">
    <property type="entry name" value="PyrdxlP-dep_Trfase_major"/>
</dbReference>
<comment type="similarity">
    <text evidence="2">Belongs to the class-V pyridoxal-phosphate-dependent aminotransferase family. NifS/IscS subfamily.</text>
</comment>
<evidence type="ECO:0000256" key="3">
    <source>
        <dbReference type="ARBA" id="ARBA00012239"/>
    </source>
</evidence>
<reference evidence="12 15" key="2">
    <citation type="submission" date="2019-07" db="EMBL/GenBank/DDBJ databases">
        <title>Whole genome shotgun sequence of Halolactibacillus halophilus NBRC 100868.</title>
        <authorList>
            <person name="Hosoyama A."/>
            <person name="Uohara A."/>
            <person name="Ohji S."/>
            <person name="Ichikawa N."/>
        </authorList>
    </citation>
    <scope>NUCLEOTIDE SEQUENCE [LARGE SCALE GENOMIC DNA]</scope>
    <source>
        <strain evidence="12 15">NBRC 100868</strain>
    </source>
</reference>
<keyword evidence="7" id="KW-0408">Iron</keyword>
<name>A0A1I5KXW3_9BACI</name>
<feature type="domain" description="Aminotransferase class V" evidence="11">
    <location>
        <begin position="5"/>
        <end position="361"/>
    </location>
</feature>
<accession>A0A1I5KXW3</accession>